<dbReference type="AlphaFoldDB" id="A0A0A6VUE0"/>
<reference evidence="1 2" key="1">
    <citation type="journal article" date="2003" name="Int. J. Syst. Evol. Microbiol.">
        <title>Kocuria polaris sp. nov., an orange-pigmented psychrophilic bacterium isolated from an Antarctic cyanobacterial mat sample.</title>
        <authorList>
            <person name="Reddy G.S."/>
            <person name="Prakash J.S."/>
            <person name="Prabahar V."/>
            <person name="Matsumoto G.I."/>
            <person name="Stackebrandt E."/>
            <person name="Shivaji S."/>
        </authorList>
    </citation>
    <scope>NUCLEOTIDE SEQUENCE [LARGE SCALE GENOMIC DNA]</scope>
    <source>
        <strain evidence="1 2">CMS 76or</strain>
    </source>
</reference>
<name>A0A0A6VUE0_KOCRO</name>
<comment type="caution">
    <text evidence="1">The sequence shown here is derived from an EMBL/GenBank/DDBJ whole genome shotgun (WGS) entry which is preliminary data.</text>
</comment>
<organism evidence="1 2">
    <name type="scientific">Kocuria rosea subsp. polaris</name>
    <dbReference type="NCBI Taxonomy" id="136273"/>
    <lineage>
        <taxon>Bacteria</taxon>
        <taxon>Bacillati</taxon>
        <taxon>Actinomycetota</taxon>
        <taxon>Actinomycetes</taxon>
        <taxon>Micrococcales</taxon>
        <taxon>Micrococcaceae</taxon>
        <taxon>Kocuria</taxon>
    </lineage>
</organism>
<keyword evidence="2" id="KW-1185">Reference proteome</keyword>
<evidence type="ECO:0000313" key="2">
    <source>
        <dbReference type="Proteomes" id="UP000030466"/>
    </source>
</evidence>
<protein>
    <submittedName>
        <fullName evidence="1">Uncharacterized protein</fullName>
    </submittedName>
</protein>
<sequence>MNAQRPDALPSVEIVAVPFHRLRRNRWAMTFVPADGGHAVRRTFPEFRDAVVAARGLALAGRTPVSA</sequence>
<accession>A0A0A6VUE0</accession>
<dbReference type="OrthoDB" id="9924441at2"/>
<dbReference type="RefSeq" id="WP_035923924.1">
    <property type="nucleotide sequence ID" value="NZ_JSUH01000002.1"/>
</dbReference>
<dbReference type="Proteomes" id="UP000030466">
    <property type="component" value="Unassembled WGS sequence"/>
</dbReference>
<evidence type="ECO:0000313" key="1">
    <source>
        <dbReference type="EMBL" id="KHD98525.1"/>
    </source>
</evidence>
<gene>
    <name evidence="1" type="ORF">GY22_02140</name>
</gene>
<proteinExistence type="predicted"/>
<dbReference type="EMBL" id="JSUH01000002">
    <property type="protein sequence ID" value="KHD98525.1"/>
    <property type="molecule type" value="Genomic_DNA"/>
</dbReference>